<evidence type="ECO:0000256" key="1">
    <source>
        <dbReference type="ARBA" id="ARBA00005690"/>
    </source>
</evidence>
<dbReference type="CDD" id="cd04481">
    <property type="entry name" value="RPA1_DBD_B_like"/>
    <property type="match status" value="1"/>
</dbReference>
<dbReference type="CDD" id="cd04480">
    <property type="entry name" value="RPA1_DBD_A_like"/>
    <property type="match status" value="1"/>
</dbReference>
<reference evidence="10 11" key="1">
    <citation type="journal article" date="2023" name="G3 (Bethesda)">
        <title>A haplotype-resolved chromosome-scale genome for Quercus rubra L. provides insights into the genetics of adaptive traits for red oak species.</title>
        <authorList>
            <person name="Kapoor B."/>
            <person name="Jenkins J."/>
            <person name="Schmutz J."/>
            <person name="Zhebentyayeva T."/>
            <person name="Kuelheim C."/>
            <person name="Coggeshall M."/>
            <person name="Heim C."/>
            <person name="Lasky J.R."/>
            <person name="Leites L."/>
            <person name="Islam-Faridi N."/>
            <person name="Romero-Severson J."/>
            <person name="DeLeo V.L."/>
            <person name="Lucas S.M."/>
            <person name="Lazic D."/>
            <person name="Gailing O."/>
            <person name="Carlson J."/>
            <person name="Staton M."/>
        </authorList>
    </citation>
    <scope>NUCLEOTIDE SEQUENCE [LARGE SCALE GENOMIC DNA]</scope>
    <source>
        <strain evidence="10">Pseudo-F2</strain>
    </source>
</reference>
<evidence type="ECO:0000259" key="7">
    <source>
        <dbReference type="Pfam" id="PF02721"/>
    </source>
</evidence>
<dbReference type="Pfam" id="PF16900">
    <property type="entry name" value="REPA_OB_2"/>
    <property type="match status" value="1"/>
</dbReference>
<dbReference type="AlphaFoldDB" id="A0AAN7E385"/>
<evidence type="ECO:0000313" key="10">
    <source>
        <dbReference type="EMBL" id="KAK4562375.1"/>
    </source>
</evidence>
<dbReference type="InterPro" id="IPR013955">
    <property type="entry name" value="Rep_factor-A_C"/>
</dbReference>
<sequence>MEYTTLKQISRDKDNSKVKVRVLRMWDAINIANNHDLLSLDMILVDEGGTLIHASIRKNLAQIYRPQLNEGSIYTITNFLIEENKGNYRPVYNKFKLLFNSTTSISKFSGFDHSIPQSQFEFADYGTIASRCYDTTYLTDVIGILDYIGAIEEIKTRGRPTKLRNIQLLLEENKSIQTTLWGNTAQQIDDDFYKTNKGPFVVIVTSTIVKTFRGDYQLSSTFATKLYVNLDISEVAEIRNKYTTVDINVKELLPKGPPKIEDGVLALNNKKTVAEIKDLEWNSETKDLMVTCNAKIIDINNKYGWYYVACLICKTKVKQVKGVLWCERCKNEPKFAVPSYRIQVQVQDETGSTTFILFDKGAEKIISKTAKELAEMQQEILKLDEKILPKEIQKIIGNEHLFQLHLDEYNLKYGKENYTVSKILEKEISHRQNDSSTVEEHQDAMEEIVRKSKKDKYIASQKKEIGETSVERPEKMLFQMHQKGQKGTKQIASKKKKTEL</sequence>
<dbReference type="InterPro" id="IPR047192">
    <property type="entry name" value="Euk_RPA1_DBD_C"/>
</dbReference>
<dbReference type="PANTHER" id="PTHR47165">
    <property type="entry name" value="OS03G0429900 PROTEIN"/>
    <property type="match status" value="1"/>
</dbReference>
<dbReference type="SUPFAM" id="SSF50249">
    <property type="entry name" value="Nucleic acid-binding proteins"/>
    <property type="match status" value="3"/>
</dbReference>
<dbReference type="CDD" id="cd04476">
    <property type="entry name" value="RPA1_DBD_C"/>
    <property type="match status" value="1"/>
</dbReference>
<dbReference type="InterPro" id="IPR031657">
    <property type="entry name" value="REPA_OB_2"/>
</dbReference>
<keyword evidence="4" id="KW-0862">Zinc</keyword>
<comment type="caution">
    <text evidence="10">The sequence shown here is derived from an EMBL/GenBank/DDBJ whole genome shotgun (WGS) entry which is preliminary data.</text>
</comment>
<evidence type="ECO:0000259" key="9">
    <source>
        <dbReference type="Pfam" id="PF16900"/>
    </source>
</evidence>
<evidence type="ECO:0000259" key="8">
    <source>
        <dbReference type="Pfam" id="PF08646"/>
    </source>
</evidence>
<keyword evidence="2" id="KW-0479">Metal-binding</keyword>
<feature type="region of interest" description="Disordered" evidence="6">
    <location>
        <begin position="479"/>
        <end position="500"/>
    </location>
</feature>
<feature type="domain" description="Replication protein A 70 kDa DNA-binding subunit B/D first OB fold" evidence="7">
    <location>
        <begin position="3"/>
        <end position="107"/>
    </location>
</feature>
<dbReference type="GO" id="GO:0008270">
    <property type="term" value="F:zinc ion binding"/>
    <property type="evidence" value="ECO:0007669"/>
    <property type="project" value="UniProtKB-KW"/>
</dbReference>
<dbReference type="EMBL" id="JAXUIC010000011">
    <property type="protein sequence ID" value="KAK4562375.1"/>
    <property type="molecule type" value="Genomic_DNA"/>
</dbReference>
<dbReference type="Gene3D" id="2.40.50.140">
    <property type="entry name" value="Nucleic acid-binding proteins"/>
    <property type="match status" value="3"/>
</dbReference>
<evidence type="ECO:0000256" key="4">
    <source>
        <dbReference type="ARBA" id="ARBA00022833"/>
    </source>
</evidence>
<dbReference type="GO" id="GO:0003677">
    <property type="term" value="F:DNA binding"/>
    <property type="evidence" value="ECO:0007669"/>
    <property type="project" value="UniProtKB-KW"/>
</dbReference>
<evidence type="ECO:0000256" key="3">
    <source>
        <dbReference type="ARBA" id="ARBA00022771"/>
    </source>
</evidence>
<keyword evidence="3" id="KW-0863">Zinc-finger</keyword>
<protein>
    <submittedName>
        <fullName evidence="10">Uncharacterized protein</fullName>
    </submittedName>
</protein>
<evidence type="ECO:0000313" key="11">
    <source>
        <dbReference type="Proteomes" id="UP001324115"/>
    </source>
</evidence>
<accession>A0AAN7E385</accession>
<organism evidence="10 11">
    <name type="scientific">Quercus rubra</name>
    <name type="common">Northern red oak</name>
    <name type="synonym">Quercus borealis</name>
    <dbReference type="NCBI Taxonomy" id="3512"/>
    <lineage>
        <taxon>Eukaryota</taxon>
        <taxon>Viridiplantae</taxon>
        <taxon>Streptophyta</taxon>
        <taxon>Embryophyta</taxon>
        <taxon>Tracheophyta</taxon>
        <taxon>Spermatophyta</taxon>
        <taxon>Magnoliopsida</taxon>
        <taxon>eudicotyledons</taxon>
        <taxon>Gunneridae</taxon>
        <taxon>Pentapetalae</taxon>
        <taxon>rosids</taxon>
        <taxon>fabids</taxon>
        <taxon>Fagales</taxon>
        <taxon>Fagaceae</taxon>
        <taxon>Quercus</taxon>
    </lineage>
</organism>
<feature type="domain" description="Replication protein A OB" evidence="9">
    <location>
        <begin position="137"/>
        <end position="229"/>
    </location>
</feature>
<evidence type="ECO:0000256" key="5">
    <source>
        <dbReference type="ARBA" id="ARBA00023125"/>
    </source>
</evidence>
<dbReference type="InterPro" id="IPR003871">
    <property type="entry name" value="RFA1B/D_OB_1st"/>
</dbReference>
<dbReference type="InterPro" id="IPR012340">
    <property type="entry name" value="NA-bd_OB-fold"/>
</dbReference>
<name>A0AAN7E385_QUERU</name>
<dbReference type="Pfam" id="PF08646">
    <property type="entry name" value="Rep_fac-A_C"/>
    <property type="match status" value="1"/>
</dbReference>
<gene>
    <name evidence="10" type="ORF">RGQ29_005025</name>
</gene>
<evidence type="ECO:0000256" key="6">
    <source>
        <dbReference type="SAM" id="MobiDB-lite"/>
    </source>
</evidence>
<keyword evidence="5" id="KW-0238">DNA-binding</keyword>
<proteinExistence type="inferred from homology"/>
<keyword evidence="11" id="KW-1185">Reference proteome</keyword>
<feature type="domain" description="Replication factor A C-terminal" evidence="8">
    <location>
        <begin position="290"/>
        <end position="427"/>
    </location>
</feature>
<dbReference type="Proteomes" id="UP001324115">
    <property type="component" value="Unassembled WGS sequence"/>
</dbReference>
<comment type="similarity">
    <text evidence="1">Belongs to the replication factor A protein 1 family.</text>
</comment>
<evidence type="ECO:0000256" key="2">
    <source>
        <dbReference type="ARBA" id="ARBA00022723"/>
    </source>
</evidence>
<dbReference type="PANTHER" id="PTHR47165:SF4">
    <property type="entry name" value="OS03G0429900 PROTEIN"/>
    <property type="match status" value="1"/>
</dbReference>
<dbReference type="Pfam" id="PF02721">
    <property type="entry name" value="DUF223"/>
    <property type="match status" value="1"/>
</dbReference>